<gene>
    <name evidence="1" type="ORF">GCM10007362_27260</name>
</gene>
<evidence type="ECO:0008006" key="3">
    <source>
        <dbReference type="Google" id="ProtNLM"/>
    </source>
</evidence>
<keyword evidence="2" id="KW-1185">Reference proteome</keyword>
<dbReference type="InterPro" id="IPR007344">
    <property type="entry name" value="GrpB/CoaE"/>
</dbReference>
<evidence type="ECO:0000313" key="2">
    <source>
        <dbReference type="Proteomes" id="UP000605427"/>
    </source>
</evidence>
<dbReference type="SUPFAM" id="SSF81301">
    <property type="entry name" value="Nucleotidyltransferase"/>
    <property type="match status" value="1"/>
</dbReference>
<dbReference type="InterPro" id="IPR043519">
    <property type="entry name" value="NT_sf"/>
</dbReference>
<dbReference type="EMBL" id="BMDD01000003">
    <property type="protein sequence ID" value="GGH79846.1"/>
    <property type="molecule type" value="Genomic_DNA"/>
</dbReference>
<protein>
    <recommendedName>
        <fullName evidence="3">GrpB family protein</fullName>
    </recommendedName>
</protein>
<sequence>MKEAVIVMPYDGKWQTEFVEIAKRLRDAIGDQALRIDHIGSTAVPGLDAKPVIDIQISVKVLEPMTYRSALEAAGYRHRADNPDLTKRYFREKVGMRRTHIHVREAGSWSEQFALLFRDFLRQSEEWRRVYAAEKHALAERYSAPHERDFYVDGKDPIIWKIMQEASRWSKDTGWRPAASDF</sequence>
<dbReference type="Pfam" id="PF04229">
    <property type="entry name" value="GrpB"/>
    <property type="match status" value="1"/>
</dbReference>
<dbReference type="Proteomes" id="UP000605427">
    <property type="component" value="Unassembled WGS sequence"/>
</dbReference>
<dbReference type="RefSeq" id="WP_172244339.1">
    <property type="nucleotide sequence ID" value="NZ_BMDD01000003.1"/>
</dbReference>
<dbReference type="PANTHER" id="PTHR34822">
    <property type="entry name" value="GRPB DOMAIN PROTEIN (AFU_ORTHOLOGUE AFUA_1G01530)"/>
    <property type="match status" value="1"/>
</dbReference>
<reference evidence="2" key="1">
    <citation type="journal article" date="2019" name="Int. J. Syst. Evol. Microbiol.">
        <title>The Global Catalogue of Microorganisms (GCM) 10K type strain sequencing project: providing services to taxonomists for standard genome sequencing and annotation.</title>
        <authorList>
            <consortium name="The Broad Institute Genomics Platform"/>
            <consortium name="The Broad Institute Genome Sequencing Center for Infectious Disease"/>
            <person name="Wu L."/>
            <person name="Ma J."/>
        </authorList>
    </citation>
    <scope>NUCLEOTIDE SEQUENCE [LARGE SCALE GENOMIC DNA]</scope>
    <source>
        <strain evidence="2">CCM 8702</strain>
    </source>
</reference>
<organism evidence="1 2">
    <name type="scientific">Saccharibacillus endophyticus</name>
    <dbReference type="NCBI Taxonomy" id="2060666"/>
    <lineage>
        <taxon>Bacteria</taxon>
        <taxon>Bacillati</taxon>
        <taxon>Bacillota</taxon>
        <taxon>Bacilli</taxon>
        <taxon>Bacillales</taxon>
        <taxon>Paenibacillaceae</taxon>
        <taxon>Saccharibacillus</taxon>
    </lineage>
</organism>
<name>A0ABQ1ZY34_9BACL</name>
<dbReference type="Gene3D" id="3.30.460.10">
    <property type="entry name" value="Beta Polymerase, domain 2"/>
    <property type="match status" value="1"/>
</dbReference>
<accession>A0ABQ1ZY34</accession>
<evidence type="ECO:0000313" key="1">
    <source>
        <dbReference type="EMBL" id="GGH79846.1"/>
    </source>
</evidence>
<comment type="caution">
    <text evidence="1">The sequence shown here is derived from an EMBL/GenBank/DDBJ whole genome shotgun (WGS) entry which is preliminary data.</text>
</comment>
<dbReference type="PANTHER" id="PTHR34822:SF1">
    <property type="entry name" value="GRPB FAMILY PROTEIN"/>
    <property type="match status" value="1"/>
</dbReference>
<proteinExistence type="predicted"/>